<dbReference type="CDD" id="cd16491">
    <property type="entry name" value="RING-CH-C4HC3_LTN1"/>
    <property type="match status" value="1"/>
</dbReference>
<evidence type="ECO:0000256" key="5">
    <source>
        <dbReference type="ARBA" id="ARBA00012483"/>
    </source>
</evidence>
<evidence type="ECO:0000256" key="1">
    <source>
        <dbReference type="ARBA" id="ARBA00000900"/>
    </source>
</evidence>
<dbReference type="InterPro" id="IPR054478">
    <property type="entry name" value="LTN1_UBC"/>
</dbReference>
<name>A0ABR4MTI1_9PEZI</name>
<evidence type="ECO:0000256" key="12">
    <source>
        <dbReference type="ARBA" id="ARBA00022786"/>
    </source>
</evidence>
<comment type="catalytic activity">
    <reaction evidence="1 15">
        <text>S-ubiquitinyl-[E2 ubiquitin-conjugating enzyme]-L-cysteine + [acceptor protein]-L-lysine = [E2 ubiquitin-conjugating enzyme]-L-cysteine + N(6)-ubiquitinyl-[acceptor protein]-L-lysine.</text>
        <dbReference type="EC" id="2.3.2.27"/>
    </reaction>
</comment>
<dbReference type="Pfam" id="PF23009">
    <property type="entry name" value="UBC_like"/>
    <property type="match status" value="1"/>
</dbReference>
<organism evidence="17 18">
    <name type="scientific">Ceratocystis lukuohia</name>
    <dbReference type="NCBI Taxonomy" id="2019550"/>
    <lineage>
        <taxon>Eukaryota</taxon>
        <taxon>Fungi</taxon>
        <taxon>Dikarya</taxon>
        <taxon>Ascomycota</taxon>
        <taxon>Pezizomycotina</taxon>
        <taxon>Sordariomycetes</taxon>
        <taxon>Hypocreomycetidae</taxon>
        <taxon>Microascales</taxon>
        <taxon>Ceratocystidaceae</taxon>
        <taxon>Ceratocystis</taxon>
    </lineage>
</organism>
<keyword evidence="13 15" id="KW-0862">Zinc</keyword>
<keyword evidence="7" id="KW-0963">Cytoplasm</keyword>
<dbReference type="SMART" id="SM01197">
    <property type="entry name" value="FANCL_C"/>
    <property type="match status" value="1"/>
</dbReference>
<evidence type="ECO:0000313" key="17">
    <source>
        <dbReference type="EMBL" id="KAL2891592.1"/>
    </source>
</evidence>
<gene>
    <name evidence="17" type="ORF">HOO65_010950</name>
</gene>
<dbReference type="InterPro" id="IPR039804">
    <property type="entry name" value="RING-CH-C4HC3_LTN1"/>
</dbReference>
<evidence type="ECO:0000313" key="18">
    <source>
        <dbReference type="Proteomes" id="UP001610728"/>
    </source>
</evidence>
<comment type="similarity">
    <text evidence="4 15">Belongs to the LTN1 family.</text>
</comment>
<keyword evidence="9 15" id="KW-0479">Metal-binding</keyword>
<dbReference type="Pfam" id="PF13639">
    <property type="entry name" value="zf-RING_2"/>
    <property type="match status" value="1"/>
</dbReference>
<dbReference type="EMBL" id="JABSNW010000001">
    <property type="protein sequence ID" value="KAL2891592.1"/>
    <property type="molecule type" value="Genomic_DNA"/>
</dbReference>
<evidence type="ECO:0000256" key="7">
    <source>
        <dbReference type="ARBA" id="ARBA00022490"/>
    </source>
</evidence>
<evidence type="ECO:0000256" key="3">
    <source>
        <dbReference type="ARBA" id="ARBA00004906"/>
    </source>
</evidence>
<evidence type="ECO:0000256" key="10">
    <source>
        <dbReference type="ARBA" id="ARBA00022737"/>
    </source>
</evidence>
<dbReference type="Proteomes" id="UP001610728">
    <property type="component" value="Unassembled WGS sequence"/>
</dbReference>
<evidence type="ECO:0000256" key="14">
    <source>
        <dbReference type="PROSITE-ProRule" id="PRU00175"/>
    </source>
</evidence>
<protein>
    <recommendedName>
        <fullName evidence="6 15">E3 ubiquitin-protein ligase listerin</fullName>
        <ecNumber evidence="5 15">2.3.2.27</ecNumber>
    </recommendedName>
    <alternativeName>
        <fullName evidence="15">RING-type E3 ubiquitin transferase listerin</fullName>
    </alternativeName>
</protein>
<evidence type="ECO:0000256" key="2">
    <source>
        <dbReference type="ARBA" id="ARBA00004514"/>
    </source>
</evidence>
<evidence type="ECO:0000256" key="6">
    <source>
        <dbReference type="ARBA" id="ARBA00017157"/>
    </source>
</evidence>
<dbReference type="InterPro" id="IPR039795">
    <property type="entry name" value="LTN1/Rkr1"/>
</dbReference>
<dbReference type="Pfam" id="PF23280">
    <property type="entry name" value="TPR_26"/>
    <property type="match status" value="1"/>
</dbReference>
<comment type="subcellular location">
    <subcellularLocation>
        <location evidence="2">Cytoplasm</location>
        <location evidence="2">Cytosol</location>
    </subcellularLocation>
</comment>
<reference evidence="17 18" key="1">
    <citation type="submission" date="2020-05" db="EMBL/GenBank/DDBJ databases">
        <title>Ceratocystis lukuohia genome.</title>
        <authorList>
            <person name="Harrington T.C."/>
            <person name="Kim K."/>
            <person name="Mayers C.G."/>
        </authorList>
    </citation>
    <scope>NUCLEOTIDE SEQUENCE [LARGE SCALE GENOMIC DNA]</scope>
    <source>
        <strain evidence="17 18">C4212</strain>
    </source>
</reference>
<proteinExistence type="inferred from homology"/>
<evidence type="ECO:0000256" key="11">
    <source>
        <dbReference type="ARBA" id="ARBA00022771"/>
    </source>
</evidence>
<comment type="function">
    <text evidence="15">E3 ubiquitin-protein ligase. Component of the ribosome quality control complex (RQC), a ribosome-associated complex that mediates ubiquitination and extraction of incompletely synthesized nascent chains for proteasomal degradation.</text>
</comment>
<dbReference type="RefSeq" id="XP_070862772.1">
    <property type="nucleotide sequence ID" value="XM_071005254.1"/>
</dbReference>
<evidence type="ECO:0000256" key="8">
    <source>
        <dbReference type="ARBA" id="ARBA00022679"/>
    </source>
</evidence>
<evidence type="ECO:0000259" key="16">
    <source>
        <dbReference type="PROSITE" id="PS50089"/>
    </source>
</evidence>
<keyword evidence="12 15" id="KW-0833">Ubl conjugation pathway</keyword>
<dbReference type="InterPro" id="IPR054477">
    <property type="entry name" value="LTN1_E3_ligase_6th"/>
</dbReference>
<keyword evidence="10" id="KW-0677">Repeat</keyword>
<keyword evidence="8 15" id="KW-0808">Transferase</keyword>
<dbReference type="Pfam" id="PF22999">
    <property type="entry name" value="LTN1_E3_ligase_6th"/>
    <property type="match status" value="1"/>
</dbReference>
<feature type="domain" description="RING-type" evidence="16">
    <location>
        <begin position="1568"/>
        <end position="1614"/>
    </location>
</feature>
<keyword evidence="11 14" id="KW-0863">Zinc-finger</keyword>
<keyword evidence="18" id="KW-1185">Reference proteome</keyword>
<dbReference type="GeneID" id="98115196"/>
<dbReference type="SUPFAM" id="SSF57850">
    <property type="entry name" value="RING/U-box"/>
    <property type="match status" value="1"/>
</dbReference>
<sequence>MAPRSGFGSKSAGSGAFSSLETLSELSYLAPQADTSAISDANVIISFKSLQKKDDTTKTKAMEDLLSYAKAHPFDSNGGVEDAILDAWLTVYARLSIDNSRRVRELAHVLQFELLQSARKRMEKRFPKFFPVWLAGRFDSSNPVHKAASRGHASFISTQEKMTLMLGKCQEMVLRYAADCLQETKDSLSDERSTKPEDAEAKYCRVISASLSLVAFLITSVPKDAREQHFDLYKEYLSNEKVWESVNYAESGTAKAGLSLVALAFEHYREIMVPQKSVLRKALVVEGLKLAHVGTADMFIRALCILTREMPEVWTAKSNERKSPASRLGSFMEKGSQHSDAQYWIHLSALIPCIPREEISSSRALKLLDSMRIGMTARFDKISPSNPWSCYVTVASHFLSTLSTEESINFAQKAVLPVFEVALGPKRESSSWSIEGSPYKILCSIYQILLSAPSGQSLLEETLSKLSYNLCTAIASSLPAVSHDYVQSQETVSVQGRRWFSFLGTLQAEAKNKNEPTDTIIDTASLEVVQKCLQVLDSRNLNPFGAAQVLRHAFEHTNILSLEVPGLVGFLTKVGKDSMQTIVNSRTRTDLMAMLRALGLSKGPMASSYPEIWTIWIHSLVSISNPELQNGVLDALSVLVSQESSTEISAGNQELQQTLVEKCTVAAATGQLETVRTFMISKSLTQSSHKLVVQRIIQLCDGLPDDIDRMLPIYDLLVACEAMIIMSDIELGISFITKILLLAEQYSKDERVSATCTKLHCACLSICSKEIKSKVLNGIVRHQLAEANSSSLSVQKLIRIYTINEDPMRGIADEILPHLPLWLNDLSSTINNVGIDPPVSIISPLGCAQFMVHNGLNQKMDLPCDKLGRTRSFRLALFISGFRMERPDFFAFFSDEEKLAILSLLAISAELASDQAAMNEDDPLMLDAHTKLVSFYSEVGESLKSFLELLTPELVMTFVSVLIGSINQTPMGYYYARAASACLQLANPRFDDESVATLLETHEALKPKLHNPLVTVALLAGTRSRLANSDKVTRFCNQLVSEVQGMKHDSESLPAFLSTLAITLSIFPENEVPVPPNRVVFAIRNLVSWIEPSLSKPGQLADIFHVLSKLLPVISLVYGSHWEDTITSLVSFWLSSPSRDILDYLAPIYWSLGLFRVLETIPDPNEDLALALEANKQKAYNGILALVQTDRVVPSRPLTIVDNAILEHAMRIPVKSLSNVFDLLPLISSQIPTIQRTAVMLVRRGLPPIQEEYVADVILEKKTAELPVPLLELLDDPPVPETCPTLYCDSSILKSHGIDSDDGDFPPIARSYLYSWLAVFDIYSLSPVAIRSDYTSQLKQHAYFSQLFELLVDILEHARGHYLMLDKMAITPDLITKYDIDIKNREGRWDMSRLLTHLCFMSLKFAPDVFRRWYLDLTSKQTRVSLESWTSKYISPLLVDSILDDVSAWAENQESIDDDEKSLNVKVSRSTKEISAGYEIDEVEATISIKIPRNFPLGNVEVVGTNRVGVNDKKWQSWVRSTQGVIMFSRASKRSNTYFLLLQNGSIIDGLVAFKRNMVGAMKGQSECAICYAIISADKRMPDKRCGTCANFFHKTCLYKWFQTSSQNSCPLCRNPIDYLGADTQTRRGGREE</sequence>
<evidence type="ECO:0000256" key="13">
    <source>
        <dbReference type="ARBA" id="ARBA00022833"/>
    </source>
</evidence>
<dbReference type="InterPro" id="IPR011016">
    <property type="entry name" value="Znf_RING-CH"/>
</dbReference>
<accession>A0ABR4MTI1</accession>
<dbReference type="InterPro" id="IPR057030">
    <property type="entry name" value="TPR_Rkr-1"/>
</dbReference>
<comment type="pathway">
    <text evidence="3 15">Protein modification; protein ubiquitination.</text>
</comment>
<evidence type="ECO:0000256" key="9">
    <source>
        <dbReference type="ARBA" id="ARBA00022723"/>
    </source>
</evidence>
<evidence type="ECO:0000256" key="15">
    <source>
        <dbReference type="RuleBase" id="RU367090"/>
    </source>
</evidence>
<dbReference type="PROSITE" id="PS50089">
    <property type="entry name" value="ZF_RING_2"/>
    <property type="match status" value="1"/>
</dbReference>
<dbReference type="InterPro" id="IPR001841">
    <property type="entry name" value="Znf_RING"/>
</dbReference>
<dbReference type="PANTHER" id="PTHR12389:SF0">
    <property type="entry name" value="E3 UBIQUITIN-PROTEIN LIGASE LISTERIN"/>
    <property type="match status" value="1"/>
</dbReference>
<dbReference type="InterPro" id="IPR054476">
    <property type="entry name" value="Ltn1_N"/>
</dbReference>
<dbReference type="InterPro" id="IPR013083">
    <property type="entry name" value="Znf_RING/FYVE/PHD"/>
</dbReference>
<dbReference type="Pfam" id="PF22958">
    <property type="entry name" value="Ltn1_1st"/>
    <property type="match status" value="1"/>
</dbReference>
<comment type="subunit">
    <text evidence="15">Component of the ribosome quality control complex (RQC).</text>
</comment>
<evidence type="ECO:0000256" key="4">
    <source>
        <dbReference type="ARBA" id="ARBA00007997"/>
    </source>
</evidence>
<dbReference type="Gene3D" id="3.30.40.10">
    <property type="entry name" value="Zinc/RING finger domain, C3HC4 (zinc finger)"/>
    <property type="match status" value="1"/>
</dbReference>
<dbReference type="PANTHER" id="PTHR12389">
    <property type="entry name" value="ZINC FINGER PROTEIN 294"/>
    <property type="match status" value="1"/>
</dbReference>
<dbReference type="EC" id="2.3.2.27" evidence="5 15"/>
<comment type="caution">
    <text evidence="17">The sequence shown here is derived from an EMBL/GenBank/DDBJ whole genome shotgun (WGS) entry which is preliminary data.</text>
</comment>
<dbReference type="SMART" id="SM00744">
    <property type="entry name" value="RINGv"/>
    <property type="match status" value="1"/>
</dbReference>